<accession>A0A7S0T5B9</accession>
<dbReference type="InterPro" id="IPR052140">
    <property type="entry name" value="Dev_Signal_Hedgehog-like"/>
</dbReference>
<evidence type="ECO:0000313" key="3">
    <source>
        <dbReference type="EMBL" id="CAD8725707.1"/>
    </source>
</evidence>
<evidence type="ECO:0000256" key="1">
    <source>
        <dbReference type="SAM" id="SignalP"/>
    </source>
</evidence>
<protein>
    <recommendedName>
        <fullName evidence="2">Hint domain-containing protein</fullName>
    </recommendedName>
</protein>
<sequence length="292" mass="31691">MAKNLCGVLLVLVAAMAPAGALKFCKYDDAACTLDEICLEYDAGQCDAFEDGSAVLECVDGGLKVIAYEDLGCVGTSTSYTINGSEGECIRTPFGLLFEAIKWKECSGGGDCFASDATVELSDGEFKRMDELDVGDVVRVSPTDFSPVYFWGHKDADSTSSHFVELELESGRTLTLSNNHMVYANDKLVRTRDVVVGDQMIDAVQGASAVTKIRSNMAKRGLFNPHTIHGDIVVDGVLASTYTSTQLSSTAHMLLSVERVAYRLGFSFLGNMLEKHRPSILSWYLRAFPESI</sequence>
<feature type="signal peptide" evidence="1">
    <location>
        <begin position="1"/>
        <end position="21"/>
    </location>
</feature>
<gene>
    <name evidence="3" type="ORF">EMAD1354_LOCUS1787</name>
</gene>
<evidence type="ECO:0000259" key="2">
    <source>
        <dbReference type="SMART" id="SM00306"/>
    </source>
</evidence>
<organism evidence="3">
    <name type="scientific">Erythrolobus madagascarensis</name>
    <dbReference type="NCBI Taxonomy" id="708628"/>
    <lineage>
        <taxon>Eukaryota</taxon>
        <taxon>Rhodophyta</taxon>
        <taxon>Bangiophyceae</taxon>
        <taxon>Porphyridiales</taxon>
        <taxon>Porphyridiaceae</taxon>
        <taxon>Erythrolobus</taxon>
    </lineage>
</organism>
<reference evidence="3" key="1">
    <citation type="submission" date="2021-01" db="EMBL/GenBank/DDBJ databases">
        <authorList>
            <person name="Corre E."/>
            <person name="Pelletier E."/>
            <person name="Niang G."/>
            <person name="Scheremetjew M."/>
            <person name="Finn R."/>
            <person name="Kale V."/>
            <person name="Holt S."/>
            <person name="Cochrane G."/>
            <person name="Meng A."/>
            <person name="Brown T."/>
            <person name="Cohen L."/>
        </authorList>
    </citation>
    <scope>NUCLEOTIDE SEQUENCE</scope>
    <source>
        <strain evidence="3">CCMP3276</strain>
    </source>
</reference>
<dbReference type="EMBL" id="HBFE01002704">
    <property type="protein sequence ID" value="CAD8725707.1"/>
    <property type="molecule type" value="Transcribed_RNA"/>
</dbReference>
<dbReference type="CDD" id="cd00081">
    <property type="entry name" value="Hint"/>
    <property type="match status" value="1"/>
</dbReference>
<dbReference type="Pfam" id="PF01079">
    <property type="entry name" value="Hint"/>
    <property type="match status" value="1"/>
</dbReference>
<feature type="chain" id="PRO_5030532365" description="Hint domain-containing protein" evidence="1">
    <location>
        <begin position="22"/>
        <end position="292"/>
    </location>
</feature>
<dbReference type="SMART" id="SM00306">
    <property type="entry name" value="HintN"/>
    <property type="match status" value="1"/>
</dbReference>
<dbReference type="Gene3D" id="2.170.16.10">
    <property type="entry name" value="Hedgehog/Intein (Hint) domain"/>
    <property type="match status" value="1"/>
</dbReference>
<dbReference type="InterPro" id="IPR001767">
    <property type="entry name" value="Hedgehog_Hint"/>
</dbReference>
<feature type="domain" description="Hint" evidence="2">
    <location>
        <begin position="110"/>
        <end position="204"/>
    </location>
</feature>
<dbReference type="PANTHER" id="PTHR46706:SF12">
    <property type="entry name" value="PROTEIN QUA-1-RELATED"/>
    <property type="match status" value="1"/>
</dbReference>
<dbReference type="InterPro" id="IPR036844">
    <property type="entry name" value="Hint_dom_sf"/>
</dbReference>
<dbReference type="InterPro" id="IPR003587">
    <property type="entry name" value="Hint_dom_N"/>
</dbReference>
<keyword evidence="1" id="KW-0732">Signal</keyword>
<dbReference type="GO" id="GO:0016539">
    <property type="term" value="P:intein-mediated protein splicing"/>
    <property type="evidence" value="ECO:0007669"/>
    <property type="project" value="InterPro"/>
</dbReference>
<dbReference type="AlphaFoldDB" id="A0A7S0T5B9"/>
<dbReference type="InterPro" id="IPR006141">
    <property type="entry name" value="Intein_N"/>
</dbReference>
<proteinExistence type="predicted"/>
<dbReference type="SUPFAM" id="SSF51294">
    <property type="entry name" value="Hedgehog/intein (Hint) domain"/>
    <property type="match status" value="1"/>
</dbReference>
<name>A0A7S0T5B9_9RHOD</name>
<dbReference type="PANTHER" id="PTHR46706">
    <property type="entry name" value="PROTEIN QUA-1-RELATED"/>
    <property type="match status" value="1"/>
</dbReference>
<dbReference type="PROSITE" id="PS50817">
    <property type="entry name" value="INTEIN_N_TER"/>
    <property type="match status" value="1"/>
</dbReference>
<dbReference type="GO" id="GO:0016540">
    <property type="term" value="P:protein autoprocessing"/>
    <property type="evidence" value="ECO:0007669"/>
    <property type="project" value="InterPro"/>
</dbReference>